<evidence type="ECO:0000313" key="6">
    <source>
        <dbReference type="Proteomes" id="UP000189738"/>
    </source>
</evidence>
<dbReference type="Proteomes" id="UP000189738">
    <property type="component" value="Chromosome"/>
</dbReference>
<proteinExistence type="predicted"/>
<evidence type="ECO:0000259" key="2">
    <source>
        <dbReference type="Pfam" id="PF08929"/>
    </source>
</evidence>
<dbReference type="Proteomes" id="UP000254876">
    <property type="component" value="Unassembled WGS sequence"/>
</dbReference>
<evidence type="ECO:0000313" key="4">
    <source>
        <dbReference type="EMBL" id="OPB52546.1"/>
    </source>
</evidence>
<reference evidence="4" key="2">
    <citation type="submission" date="2016-06" db="EMBL/GenBank/DDBJ databases">
        <authorList>
            <person name="Nicholson A.C."/>
        </authorList>
    </citation>
    <scope>NUCLEOTIDE SEQUENCE [LARGE SCALE GENOMIC DNA]</scope>
    <source>
        <strain evidence="4">E6809</strain>
    </source>
</reference>
<evidence type="ECO:0000313" key="5">
    <source>
        <dbReference type="EMBL" id="STC94771.1"/>
    </source>
</evidence>
<accession>A0A102DKE4</accession>
<dbReference type="SUPFAM" id="SSF140731">
    <property type="entry name" value="PA2201 C-terminal domain-like"/>
    <property type="match status" value="1"/>
</dbReference>
<organism evidence="5 7">
    <name type="scientific">Elizabethkingia anophelis</name>
    <dbReference type="NCBI Taxonomy" id="1117645"/>
    <lineage>
        <taxon>Bacteria</taxon>
        <taxon>Pseudomonadati</taxon>
        <taxon>Bacteroidota</taxon>
        <taxon>Flavobacteriia</taxon>
        <taxon>Flavobacteriales</taxon>
        <taxon>Weeksellaceae</taxon>
        <taxon>Elizabethkingia</taxon>
    </lineage>
</organism>
<sequence>MRTKIKPKTYFENYLELELDDIQYFESSLQNGEVKEEMISSVKRKLFTESLHVLIAKYSSGVPIEELKSTFPQVIDYFKNGWKDKGNTPEDNIHFDNYILMLWMLSLSVLLDIENTEFEKIVDVLDHSNREDYFFDKIIAYKMPQRNISNHITYPDHFAFLKNLIDNRDVTELKDYLDKNWYTSMKLTYWYDSDKNKHETFFGYWCFESAAFIKILNLDDSIIEKQEYYPYDLVHWDK</sequence>
<dbReference type="InterPro" id="IPR028983">
    <property type="entry name" value="PA2201-like_C"/>
</dbReference>
<dbReference type="Gene3D" id="1.10.3920.10">
    <property type="entry name" value="PA2201 C-terminal domain-like"/>
    <property type="match status" value="1"/>
</dbReference>
<dbReference type="Pfam" id="PF08929">
    <property type="entry name" value="PoNi_C"/>
    <property type="match status" value="1"/>
</dbReference>
<dbReference type="InterPro" id="IPR015024">
    <property type="entry name" value="PoNi_N"/>
</dbReference>
<dbReference type="InterPro" id="IPR015025">
    <property type="entry name" value="PoNi_C"/>
</dbReference>
<evidence type="ECO:0000259" key="1">
    <source>
        <dbReference type="Pfam" id="PF08928"/>
    </source>
</evidence>
<accession>X5KUZ5</accession>
<evidence type="ECO:0000313" key="7">
    <source>
        <dbReference type="Proteomes" id="UP000254876"/>
    </source>
</evidence>
<dbReference type="EMBL" id="MAHS01000003">
    <property type="protein sequence ID" value="OPB52546.1"/>
    <property type="molecule type" value="Genomic_DNA"/>
</dbReference>
<dbReference type="EMBL" id="UFYD01000001">
    <property type="protein sequence ID" value="STC94771.1"/>
    <property type="molecule type" value="Genomic_DNA"/>
</dbReference>
<name>X5KUZ5_9FLAO</name>
<feature type="domain" description="PoNi C-terminal" evidence="2">
    <location>
        <begin position="131"/>
        <end position="233"/>
    </location>
</feature>
<reference evidence="5 7" key="3">
    <citation type="submission" date="2018-06" db="EMBL/GenBank/DDBJ databases">
        <authorList>
            <consortium name="Pathogen Informatics"/>
            <person name="Doyle S."/>
        </authorList>
    </citation>
    <scope>NUCLEOTIDE SEQUENCE [LARGE SCALE GENOMIC DNA]</scope>
    <source>
        <strain evidence="5 7">NCTC10588</strain>
    </source>
</reference>
<protein>
    <submittedName>
        <fullName evidence="5">Domain of uncharacterized function (DUF1911)</fullName>
    </submittedName>
</protein>
<evidence type="ECO:0000313" key="3">
    <source>
        <dbReference type="EMBL" id="AQX51823.1"/>
    </source>
</evidence>
<dbReference type="Pfam" id="PF08928">
    <property type="entry name" value="PoNi_N"/>
    <property type="match status" value="1"/>
</dbReference>
<dbReference type="EMBL" id="CP014339">
    <property type="protein sequence ID" value="AQX51823.1"/>
    <property type="molecule type" value="Genomic_DNA"/>
</dbReference>
<reference evidence="3 6" key="1">
    <citation type="submission" date="2016-02" db="EMBL/GenBank/DDBJ databases">
        <authorList>
            <person name="Nicholson A.C."/>
            <person name="Humrighouse B.W."/>
            <person name="Loparev V."/>
            <person name="Emery B."/>
            <person name="Graziano J."/>
            <person name="McQuiston J.R."/>
        </authorList>
    </citation>
    <scope>NUCLEOTIDE SEQUENCE [LARGE SCALE GENOMIC DNA]</scope>
    <source>
        <strain evidence="3 6">E6809</strain>
    </source>
</reference>
<dbReference type="AlphaFoldDB" id="X5KUZ5"/>
<feature type="domain" description="PoNi N-terminal" evidence="1">
    <location>
        <begin position="33"/>
        <end position="122"/>
    </location>
</feature>
<dbReference type="RefSeq" id="WP_035592443.1">
    <property type="nucleotide sequence ID" value="NZ_BQKR01000010.1"/>
</dbReference>
<dbReference type="OrthoDB" id="2067926at2"/>
<gene>
    <name evidence="3" type="ORF">AYC66_14520</name>
    <name evidence="4" type="ORF">BAY09_15465</name>
    <name evidence="5" type="ORF">NCTC10588_00127</name>
</gene>